<feature type="region of interest" description="Disordered" evidence="1">
    <location>
        <begin position="116"/>
        <end position="157"/>
    </location>
</feature>
<evidence type="ECO:0000256" key="1">
    <source>
        <dbReference type="SAM" id="MobiDB-lite"/>
    </source>
</evidence>
<feature type="compositionally biased region" description="Basic and acidic residues" evidence="1">
    <location>
        <begin position="125"/>
        <end position="135"/>
    </location>
</feature>
<dbReference type="AlphaFoldDB" id="A0A1Y6M3S8"/>
<accession>A0A1Y6M3S8</accession>
<feature type="compositionally biased region" description="Basic and acidic residues" evidence="1">
    <location>
        <begin position="148"/>
        <end position="157"/>
    </location>
</feature>
<reference evidence="2 3" key="1">
    <citation type="submission" date="2016-10" db="EMBL/GenBank/DDBJ databases">
        <authorList>
            <person name="Varghese N."/>
        </authorList>
    </citation>
    <scope>NUCLEOTIDE SEQUENCE [LARGE SCALE GENOMIC DNA]</scope>
</reference>
<dbReference type="EMBL" id="LT882693">
    <property type="protein sequence ID" value="SMY30418.1"/>
    <property type="molecule type" value="Genomic_DNA"/>
</dbReference>
<proteinExistence type="predicted"/>
<feature type="region of interest" description="Disordered" evidence="1">
    <location>
        <begin position="1"/>
        <end position="20"/>
    </location>
</feature>
<gene>
    <name evidence="2" type="ORF">ZT1A5_G11871</name>
</gene>
<sequence>MNPILNRTGSARRDVEVRRRRRTSQCRSTHDRGMAWTDRGTRCGVCGQNCDDEEDVVVIVVEFRRCQLGLLQYSETKETSPGDPLPLPTFELYSSSPNSLSQAAKRAVEDILNDRKHYPKPVPAHTERRTEERMKGTPSREGQASRQEITKEDKHEHLEGDKASIFVIPKRRSAVHPDGPCARSRPSRYLTCTRCRTTEGFEVPMMSRPADIASAAPRISRL</sequence>
<evidence type="ECO:0000313" key="3">
    <source>
        <dbReference type="Proteomes" id="UP000215453"/>
    </source>
</evidence>
<dbReference type="Proteomes" id="UP000215453">
    <property type="component" value="Chromosome 18"/>
</dbReference>
<protein>
    <submittedName>
        <fullName evidence="2">Uncharacterized protein</fullName>
    </submittedName>
</protein>
<evidence type="ECO:0000313" key="2">
    <source>
        <dbReference type="EMBL" id="SMY30418.1"/>
    </source>
</evidence>
<name>A0A1Y6M3S8_ZYMTR</name>
<organism evidence="2 3">
    <name type="scientific">Zymoseptoria tritici ST99CH_1A5</name>
    <dbReference type="NCBI Taxonomy" id="1276529"/>
    <lineage>
        <taxon>Eukaryota</taxon>
        <taxon>Fungi</taxon>
        <taxon>Dikarya</taxon>
        <taxon>Ascomycota</taxon>
        <taxon>Pezizomycotina</taxon>
        <taxon>Dothideomycetes</taxon>
        <taxon>Dothideomycetidae</taxon>
        <taxon>Mycosphaerellales</taxon>
        <taxon>Mycosphaerellaceae</taxon>
        <taxon>Zymoseptoria</taxon>
    </lineage>
</organism>